<dbReference type="InterPro" id="IPR005471">
    <property type="entry name" value="Tscrpt_reg_IclR_N"/>
</dbReference>
<reference evidence="6 7" key="1">
    <citation type="submission" date="2018-10" db="EMBL/GenBank/DDBJ databases">
        <title>Genomic Encyclopedia of Archaeal and Bacterial Type Strains, Phase II (KMG-II): from individual species to whole genera.</title>
        <authorList>
            <person name="Goeker M."/>
        </authorList>
    </citation>
    <scope>NUCLEOTIDE SEQUENCE [LARGE SCALE GENOMIC DNA]</scope>
    <source>
        <strain evidence="6 7">DSM 11927</strain>
    </source>
</reference>
<dbReference type="InterPro" id="IPR029016">
    <property type="entry name" value="GAF-like_dom_sf"/>
</dbReference>
<dbReference type="PANTHER" id="PTHR30136:SF35">
    <property type="entry name" value="HTH-TYPE TRANSCRIPTIONAL REGULATOR RV1719"/>
    <property type="match status" value="1"/>
</dbReference>
<evidence type="ECO:0000313" key="6">
    <source>
        <dbReference type="EMBL" id="RKS78326.1"/>
    </source>
</evidence>
<dbReference type="Proteomes" id="UP000268233">
    <property type="component" value="Unassembled WGS sequence"/>
</dbReference>
<feature type="domain" description="IclR-ED" evidence="5">
    <location>
        <begin position="82"/>
        <end position="277"/>
    </location>
</feature>
<dbReference type="InterPro" id="IPR014757">
    <property type="entry name" value="Tscrpt_reg_IclR_C"/>
</dbReference>
<sequence length="279" mass="31534">MILVLFYRTTKSHQTHSRHMSVNTTELSIEIIDIVSDRDGARLRDIVEEVDVAKSTAHKHLTTLRDSGFLVKRGEIYQVGLRFLNYGEQARSRWPGYPHIEEAIAALTERTEEECDFVAPDRGRVITIAESYHKWAKFEGTTTDGPSKEYRARTGSYYHMHATASGLAVLSTYSKSRVEDVIERWGLPARTDHTITSREELHAELEQIRERGYAVDDQGYTDGMRSIGKAVHGPEGDVIGALSVSGPTYRVDGMVLEQEVPNALRDVVDELEERLRTTN</sequence>
<accession>A0A495QWD3</accession>
<dbReference type="Pfam" id="PF01614">
    <property type="entry name" value="IclR_C"/>
    <property type="match status" value="1"/>
</dbReference>
<dbReference type="Gene3D" id="3.30.450.40">
    <property type="match status" value="1"/>
</dbReference>
<keyword evidence="3" id="KW-0804">Transcription</keyword>
<evidence type="ECO:0000259" key="4">
    <source>
        <dbReference type="PROSITE" id="PS51077"/>
    </source>
</evidence>
<dbReference type="PROSITE" id="PS51078">
    <property type="entry name" value="ICLR_ED"/>
    <property type="match status" value="1"/>
</dbReference>
<evidence type="ECO:0000259" key="5">
    <source>
        <dbReference type="PROSITE" id="PS51078"/>
    </source>
</evidence>
<dbReference type="GO" id="GO:0003700">
    <property type="term" value="F:DNA-binding transcription factor activity"/>
    <property type="evidence" value="ECO:0007669"/>
    <property type="project" value="TreeGrafter"/>
</dbReference>
<gene>
    <name evidence="6" type="ORF">BDK61_3986</name>
</gene>
<dbReference type="InterPro" id="IPR050707">
    <property type="entry name" value="HTH_MetabolicPath_Reg"/>
</dbReference>
<evidence type="ECO:0000256" key="2">
    <source>
        <dbReference type="ARBA" id="ARBA00023125"/>
    </source>
</evidence>
<name>A0A495QWD3_9EURY</name>
<dbReference type="Gene3D" id="1.10.10.10">
    <property type="entry name" value="Winged helix-like DNA-binding domain superfamily/Winged helix DNA-binding domain"/>
    <property type="match status" value="1"/>
</dbReference>
<dbReference type="AlphaFoldDB" id="A0A495QWD3"/>
<dbReference type="SMART" id="SM00346">
    <property type="entry name" value="HTH_ICLR"/>
    <property type="match status" value="1"/>
</dbReference>
<protein>
    <submittedName>
        <fullName evidence="6">IclR family transcriptional regulator</fullName>
    </submittedName>
</protein>
<evidence type="ECO:0000256" key="3">
    <source>
        <dbReference type="ARBA" id="ARBA00023163"/>
    </source>
</evidence>
<dbReference type="InterPro" id="IPR036388">
    <property type="entry name" value="WH-like_DNA-bd_sf"/>
</dbReference>
<dbReference type="Pfam" id="PF09339">
    <property type="entry name" value="HTH_IclR"/>
    <property type="match status" value="1"/>
</dbReference>
<dbReference type="SUPFAM" id="SSF46785">
    <property type="entry name" value="Winged helix' DNA-binding domain"/>
    <property type="match status" value="1"/>
</dbReference>
<evidence type="ECO:0000313" key="7">
    <source>
        <dbReference type="Proteomes" id="UP000268233"/>
    </source>
</evidence>
<dbReference type="GO" id="GO:0003677">
    <property type="term" value="F:DNA binding"/>
    <property type="evidence" value="ECO:0007669"/>
    <property type="project" value="UniProtKB-KW"/>
</dbReference>
<dbReference type="EMBL" id="RBWW01000002">
    <property type="protein sequence ID" value="RKS78326.1"/>
    <property type="molecule type" value="Genomic_DNA"/>
</dbReference>
<dbReference type="GO" id="GO:0045892">
    <property type="term" value="P:negative regulation of DNA-templated transcription"/>
    <property type="evidence" value="ECO:0007669"/>
    <property type="project" value="TreeGrafter"/>
</dbReference>
<keyword evidence="1" id="KW-0805">Transcription regulation</keyword>
<dbReference type="SUPFAM" id="SSF55781">
    <property type="entry name" value="GAF domain-like"/>
    <property type="match status" value="1"/>
</dbReference>
<comment type="caution">
    <text evidence="6">The sequence shown here is derived from an EMBL/GenBank/DDBJ whole genome shotgun (WGS) entry which is preliminary data.</text>
</comment>
<dbReference type="PANTHER" id="PTHR30136">
    <property type="entry name" value="HELIX-TURN-HELIX TRANSCRIPTIONAL REGULATOR, ICLR FAMILY"/>
    <property type="match status" value="1"/>
</dbReference>
<feature type="domain" description="HTH iclR-type" evidence="4">
    <location>
        <begin position="22"/>
        <end position="81"/>
    </location>
</feature>
<dbReference type="PROSITE" id="PS51077">
    <property type="entry name" value="HTH_ICLR"/>
    <property type="match status" value="1"/>
</dbReference>
<organism evidence="6 7">
    <name type="scientific">Haloarcula quadrata</name>
    <dbReference type="NCBI Taxonomy" id="182779"/>
    <lineage>
        <taxon>Archaea</taxon>
        <taxon>Methanobacteriati</taxon>
        <taxon>Methanobacteriota</taxon>
        <taxon>Stenosarchaea group</taxon>
        <taxon>Halobacteria</taxon>
        <taxon>Halobacteriales</taxon>
        <taxon>Haloarculaceae</taxon>
        <taxon>Haloarcula</taxon>
    </lineage>
</organism>
<evidence type="ECO:0000256" key="1">
    <source>
        <dbReference type="ARBA" id="ARBA00023015"/>
    </source>
</evidence>
<dbReference type="InterPro" id="IPR036390">
    <property type="entry name" value="WH_DNA-bd_sf"/>
</dbReference>
<keyword evidence="2" id="KW-0238">DNA-binding</keyword>
<proteinExistence type="predicted"/>
<keyword evidence="7" id="KW-1185">Reference proteome</keyword>